<dbReference type="InterPro" id="IPR013126">
    <property type="entry name" value="Hsp_70_fam"/>
</dbReference>
<dbReference type="Proteomes" id="UP000676336">
    <property type="component" value="Unassembled WGS sequence"/>
</dbReference>
<dbReference type="GO" id="GO:0140662">
    <property type="term" value="F:ATP-dependent protein folding chaperone"/>
    <property type="evidence" value="ECO:0007669"/>
    <property type="project" value="InterPro"/>
</dbReference>
<dbReference type="Pfam" id="PF00012">
    <property type="entry name" value="HSP70"/>
    <property type="match status" value="1"/>
</dbReference>
<protein>
    <submittedName>
        <fullName evidence="4">Uncharacterized protein</fullName>
    </submittedName>
</protein>
<keyword evidence="2" id="KW-0547">Nucleotide-binding</keyword>
<dbReference type="GO" id="GO:0005524">
    <property type="term" value="F:ATP binding"/>
    <property type="evidence" value="ECO:0007669"/>
    <property type="project" value="UniProtKB-KW"/>
</dbReference>
<dbReference type="AlphaFoldDB" id="A0A8S2XHY3"/>
<comment type="similarity">
    <text evidence="1">Belongs to the heat shock protein 70 family.</text>
</comment>
<dbReference type="InterPro" id="IPR043129">
    <property type="entry name" value="ATPase_NBD"/>
</dbReference>
<evidence type="ECO:0000256" key="1">
    <source>
        <dbReference type="ARBA" id="ARBA00007381"/>
    </source>
</evidence>
<organism evidence="4 5">
    <name type="scientific">Rotaria magnacalcarata</name>
    <dbReference type="NCBI Taxonomy" id="392030"/>
    <lineage>
        <taxon>Eukaryota</taxon>
        <taxon>Metazoa</taxon>
        <taxon>Spiralia</taxon>
        <taxon>Gnathifera</taxon>
        <taxon>Rotifera</taxon>
        <taxon>Eurotatoria</taxon>
        <taxon>Bdelloidea</taxon>
        <taxon>Philodinida</taxon>
        <taxon>Philodinidae</taxon>
        <taxon>Rotaria</taxon>
    </lineage>
</organism>
<name>A0A8S2XHY3_9BILA</name>
<evidence type="ECO:0000313" key="4">
    <source>
        <dbReference type="EMBL" id="CAF4499553.1"/>
    </source>
</evidence>
<keyword evidence="3" id="KW-0067">ATP-binding</keyword>
<dbReference type="Gene3D" id="3.90.640.10">
    <property type="entry name" value="Actin, Chain A, domain 4"/>
    <property type="match status" value="1"/>
</dbReference>
<accession>A0A8S2XHY3</accession>
<gene>
    <name evidence="4" type="ORF">SMN809_LOCUS34847</name>
</gene>
<dbReference type="Gene3D" id="3.30.420.40">
    <property type="match status" value="1"/>
</dbReference>
<evidence type="ECO:0000256" key="2">
    <source>
        <dbReference type="ARBA" id="ARBA00022741"/>
    </source>
</evidence>
<proteinExistence type="inferred from homology"/>
<feature type="non-terminal residue" evidence="4">
    <location>
        <position position="37"/>
    </location>
</feature>
<comment type="caution">
    <text evidence="4">The sequence shown here is derived from an EMBL/GenBank/DDBJ whole genome shotgun (WGS) entry which is preliminary data.</text>
</comment>
<evidence type="ECO:0000256" key="3">
    <source>
        <dbReference type="ARBA" id="ARBA00022840"/>
    </source>
</evidence>
<reference evidence="4" key="1">
    <citation type="submission" date="2021-02" db="EMBL/GenBank/DDBJ databases">
        <authorList>
            <person name="Nowell W R."/>
        </authorList>
    </citation>
    <scope>NUCLEOTIDE SEQUENCE</scope>
</reference>
<dbReference type="EMBL" id="CAJOBI010081267">
    <property type="protein sequence ID" value="CAF4499553.1"/>
    <property type="molecule type" value="Genomic_DNA"/>
</dbReference>
<evidence type="ECO:0000313" key="5">
    <source>
        <dbReference type="Proteomes" id="UP000676336"/>
    </source>
</evidence>
<sequence length="37" mass="4218">MQSNVFEVRSTNGDTFLGGEDFDNTLLKHLVAEFKKE</sequence>
<dbReference type="SUPFAM" id="SSF53067">
    <property type="entry name" value="Actin-like ATPase domain"/>
    <property type="match status" value="1"/>
</dbReference>